<accession>X1UDA5</accession>
<comment type="caution">
    <text evidence="1">The sequence shown here is derived from an EMBL/GenBank/DDBJ whole genome shotgun (WGS) entry which is preliminary data.</text>
</comment>
<organism evidence="1">
    <name type="scientific">marine sediment metagenome</name>
    <dbReference type="NCBI Taxonomy" id="412755"/>
    <lineage>
        <taxon>unclassified sequences</taxon>
        <taxon>metagenomes</taxon>
        <taxon>ecological metagenomes</taxon>
    </lineage>
</organism>
<evidence type="ECO:0000313" key="1">
    <source>
        <dbReference type="EMBL" id="GAJ15493.1"/>
    </source>
</evidence>
<proteinExistence type="predicted"/>
<reference evidence="1" key="1">
    <citation type="journal article" date="2014" name="Front. Microbiol.">
        <title>High frequency of phylogenetically diverse reductive dehalogenase-homologous genes in deep subseafloor sedimentary metagenomes.</title>
        <authorList>
            <person name="Kawai M."/>
            <person name="Futagami T."/>
            <person name="Toyoda A."/>
            <person name="Takaki Y."/>
            <person name="Nishi S."/>
            <person name="Hori S."/>
            <person name="Arai W."/>
            <person name="Tsubouchi T."/>
            <person name="Morono Y."/>
            <person name="Uchiyama I."/>
            <person name="Ito T."/>
            <person name="Fujiyama A."/>
            <person name="Inagaki F."/>
            <person name="Takami H."/>
        </authorList>
    </citation>
    <scope>NUCLEOTIDE SEQUENCE</scope>
    <source>
        <strain evidence="1">Expedition CK06-06</strain>
    </source>
</reference>
<evidence type="ECO:0008006" key="2">
    <source>
        <dbReference type="Google" id="ProtNLM"/>
    </source>
</evidence>
<dbReference type="AlphaFoldDB" id="X1UDA5"/>
<sequence>VVGFINGKRTIREIVESSGYSEAELAAIFSMLDRYRWITLSRRANKESVLVKLTDTPRRLIGVYGDQLDGFVELCDGTRTLEQVCELVPFDIEVLMTIAKNLIDTGVLGYGEKPSEGGGSTE</sequence>
<protein>
    <recommendedName>
        <fullName evidence="2">UCP01524 winged helix-turn-helix domain-containing protein</fullName>
    </recommendedName>
</protein>
<gene>
    <name evidence="1" type="ORF">S12H4_46343</name>
</gene>
<name>X1UDA5_9ZZZZ</name>
<dbReference type="EMBL" id="BARW01028743">
    <property type="protein sequence ID" value="GAJ15493.1"/>
    <property type="molecule type" value="Genomic_DNA"/>
</dbReference>
<feature type="non-terminal residue" evidence="1">
    <location>
        <position position="1"/>
    </location>
</feature>